<sequence>MKTILSAVLLSCALAAPAVSFAEANQPVTRAQVGTELKQLEDAGYRPSGNDTVYPADIQAAQQRVQAQNAQGNTTGYGSQAGGASQSGARDLRGPASIYFGA</sequence>
<feature type="signal peptide" evidence="2">
    <location>
        <begin position="1"/>
        <end position="22"/>
    </location>
</feature>
<dbReference type="Pfam" id="PF13663">
    <property type="entry name" value="DUF4148"/>
    <property type="match status" value="1"/>
</dbReference>
<dbReference type="Proteomes" id="UP000280434">
    <property type="component" value="Unassembled WGS sequence"/>
</dbReference>
<gene>
    <name evidence="3" type="ORF">D7S89_24605</name>
</gene>
<keyword evidence="4" id="KW-1185">Reference proteome</keyword>
<evidence type="ECO:0000256" key="1">
    <source>
        <dbReference type="SAM" id="MobiDB-lite"/>
    </source>
</evidence>
<evidence type="ECO:0000256" key="2">
    <source>
        <dbReference type="SAM" id="SignalP"/>
    </source>
</evidence>
<proteinExistence type="predicted"/>
<protein>
    <submittedName>
        <fullName evidence="3">DUF4148 domain-containing protein</fullName>
    </submittedName>
</protein>
<feature type="chain" id="PRO_5019718606" evidence="2">
    <location>
        <begin position="23"/>
        <end position="102"/>
    </location>
</feature>
<accession>A0A494X0N6</accession>
<dbReference type="AlphaFoldDB" id="A0A494X0N6"/>
<keyword evidence="2" id="KW-0732">Signal</keyword>
<organism evidence="3 4">
    <name type="scientific">Trinickia fusca</name>
    <dbReference type="NCBI Taxonomy" id="2419777"/>
    <lineage>
        <taxon>Bacteria</taxon>
        <taxon>Pseudomonadati</taxon>
        <taxon>Pseudomonadota</taxon>
        <taxon>Betaproteobacteria</taxon>
        <taxon>Burkholderiales</taxon>
        <taxon>Burkholderiaceae</taxon>
        <taxon>Trinickia</taxon>
    </lineage>
</organism>
<name>A0A494X0N6_9BURK</name>
<evidence type="ECO:0000313" key="3">
    <source>
        <dbReference type="EMBL" id="RKP43862.1"/>
    </source>
</evidence>
<reference evidence="3 4" key="1">
    <citation type="submission" date="2018-10" db="EMBL/GenBank/DDBJ databases">
        <title>Paraburkholderia sp. 7MK8-2, isolated from soil.</title>
        <authorList>
            <person name="Gao Z.-H."/>
            <person name="Qiu L.-H."/>
        </authorList>
    </citation>
    <scope>NUCLEOTIDE SEQUENCE [LARGE SCALE GENOMIC DNA]</scope>
    <source>
        <strain evidence="3 4">7MK8-2</strain>
    </source>
</reference>
<dbReference type="OrthoDB" id="9099264at2"/>
<dbReference type="InterPro" id="IPR025421">
    <property type="entry name" value="DUF4148"/>
</dbReference>
<dbReference type="RefSeq" id="WP_121281477.1">
    <property type="nucleotide sequence ID" value="NZ_RBZV01000016.1"/>
</dbReference>
<dbReference type="EMBL" id="RBZV01000016">
    <property type="protein sequence ID" value="RKP43862.1"/>
    <property type="molecule type" value="Genomic_DNA"/>
</dbReference>
<evidence type="ECO:0000313" key="4">
    <source>
        <dbReference type="Proteomes" id="UP000280434"/>
    </source>
</evidence>
<feature type="region of interest" description="Disordered" evidence="1">
    <location>
        <begin position="65"/>
        <end position="102"/>
    </location>
</feature>
<comment type="caution">
    <text evidence="3">The sequence shown here is derived from an EMBL/GenBank/DDBJ whole genome shotgun (WGS) entry which is preliminary data.</text>
</comment>